<evidence type="ECO:0000256" key="4">
    <source>
        <dbReference type="ARBA" id="ARBA00022679"/>
    </source>
</evidence>
<accession>A0AAD0S3Q2</accession>
<feature type="domain" description="Starch synthase catalytic" evidence="6">
    <location>
        <begin position="2"/>
        <end position="256"/>
    </location>
</feature>
<dbReference type="KEGG" id="pdj:D0907_16740"/>
<evidence type="ECO:0000259" key="5">
    <source>
        <dbReference type="Pfam" id="PF00534"/>
    </source>
</evidence>
<dbReference type="Pfam" id="PF00534">
    <property type="entry name" value="Glycos_transf_1"/>
    <property type="match status" value="1"/>
</dbReference>
<sequence>MHVLMVAAENDALPNAKVGGVADVVRDCPKALVEKGLTVDVVIPDYGFHDLERHSLGVVNVAFAGHMQQLEVWQLAHSQKGVRQLVISHWEFSRHHGAVYCNDEAGRPFATDASKFALFNAAVCEALLQGLICKPDVIHLHDWHSACVALLLKTDSRYNDFSTLFLAYTVHNLALQGIRPFKGDTSSLEAWFPSLGYDGQKLCDPRYPDCFNPMRTAINLVDKIHLVSPTYCQEVLKPSDPVNGFFGGEGLELDLQAAYQQGRVVGILNGCEYPGDELSDVSFAHLYQHAESALFQWMAKTSELDSAHYIAHQRVLKFKTQPFSGPLVTSVGRLTDQKVLLLCQPYDKALVLDELCQRLKQHDGYMIILGSGDTELEKVMTTVMARQDNLLFLKGYAHFVGEYLYHLGDLFLMPSSFEPCGISQMLAMRAGQPCLVHGVGGLRDTVQHLETGFSFKGESLTAQSYELITGFTEALALKNADPKKWQGICEQAKNARFSWQSVADGYLSYLYQ</sequence>
<dbReference type="Gene3D" id="3.40.50.2000">
    <property type="entry name" value="Glycogen Phosphorylase B"/>
    <property type="match status" value="2"/>
</dbReference>
<dbReference type="PANTHER" id="PTHR45825">
    <property type="entry name" value="GRANULE-BOUND STARCH SYNTHASE 1, CHLOROPLASTIC/AMYLOPLASTIC"/>
    <property type="match status" value="1"/>
</dbReference>
<dbReference type="GeneID" id="99507130"/>
<evidence type="ECO:0000313" key="7">
    <source>
        <dbReference type="EMBL" id="AXV66974.1"/>
    </source>
</evidence>
<reference evidence="7 8" key="1">
    <citation type="submission" date="2018-08" db="EMBL/GenBank/DDBJ databases">
        <title>Draft genome sequence of Pseudoalteromonas donghaensis HJ51.</title>
        <authorList>
            <person name="Oh J."/>
            <person name="Roh D."/>
        </authorList>
    </citation>
    <scope>NUCLEOTIDE SEQUENCE [LARGE SCALE GENOMIC DNA]</scope>
    <source>
        <strain evidence="7 8">HJ51</strain>
        <plasmid evidence="7 8">unnamed1</plasmid>
    </source>
</reference>
<dbReference type="Proteomes" id="UP000264605">
    <property type="component" value="Plasmid unnamed1"/>
</dbReference>
<evidence type="ECO:0000256" key="2">
    <source>
        <dbReference type="ARBA" id="ARBA00012588"/>
    </source>
</evidence>
<organism evidence="7 8">
    <name type="scientific">Pseudoalteromonas lipolytica</name>
    <dbReference type="NCBI Taxonomy" id="570156"/>
    <lineage>
        <taxon>Bacteria</taxon>
        <taxon>Pseudomonadati</taxon>
        <taxon>Pseudomonadota</taxon>
        <taxon>Gammaproteobacteria</taxon>
        <taxon>Alteromonadales</taxon>
        <taxon>Pseudoalteromonadaceae</taxon>
        <taxon>Pseudoalteromonas</taxon>
    </lineage>
</organism>
<dbReference type="PANTHER" id="PTHR45825:SF11">
    <property type="entry name" value="ALPHA AMYLASE DOMAIN-CONTAINING PROTEIN"/>
    <property type="match status" value="1"/>
</dbReference>
<keyword evidence="7" id="KW-0614">Plasmid</keyword>
<evidence type="ECO:0000256" key="3">
    <source>
        <dbReference type="ARBA" id="ARBA00022676"/>
    </source>
</evidence>
<gene>
    <name evidence="7" type="ORF">D0907_16740</name>
</gene>
<evidence type="ECO:0000259" key="6">
    <source>
        <dbReference type="Pfam" id="PF08323"/>
    </source>
</evidence>
<dbReference type="Pfam" id="PF08323">
    <property type="entry name" value="Glyco_transf_5"/>
    <property type="match status" value="1"/>
</dbReference>
<keyword evidence="3" id="KW-0328">Glycosyltransferase</keyword>
<keyword evidence="4" id="KW-0808">Transferase</keyword>
<dbReference type="GO" id="GO:0009011">
    <property type="term" value="F:alpha-1,4-glucan glucosyltransferase (ADP-glucose donor) activity"/>
    <property type="evidence" value="ECO:0007669"/>
    <property type="project" value="UniProtKB-EC"/>
</dbReference>
<evidence type="ECO:0000313" key="8">
    <source>
        <dbReference type="Proteomes" id="UP000264605"/>
    </source>
</evidence>
<dbReference type="GO" id="GO:0005978">
    <property type="term" value="P:glycogen biosynthetic process"/>
    <property type="evidence" value="ECO:0007669"/>
    <property type="project" value="TreeGrafter"/>
</dbReference>
<name>A0AAD0S3Q2_9GAMM</name>
<dbReference type="GO" id="GO:0005829">
    <property type="term" value="C:cytosol"/>
    <property type="evidence" value="ECO:0007669"/>
    <property type="project" value="TreeGrafter"/>
</dbReference>
<dbReference type="AlphaFoldDB" id="A0AAD0S3Q2"/>
<dbReference type="EMBL" id="CP032091">
    <property type="protein sequence ID" value="AXV66974.1"/>
    <property type="molecule type" value="Genomic_DNA"/>
</dbReference>
<proteinExistence type="predicted"/>
<geneLocation type="plasmid" evidence="7 8">
    <name>unnamed1</name>
</geneLocation>
<comment type="catalytic activity">
    <reaction evidence="1">
        <text>[(1-&gt;4)-alpha-D-glucosyl](n) + ADP-alpha-D-glucose = [(1-&gt;4)-alpha-D-glucosyl](n+1) + ADP + H(+)</text>
        <dbReference type="Rhea" id="RHEA:18189"/>
        <dbReference type="Rhea" id="RHEA-COMP:9584"/>
        <dbReference type="Rhea" id="RHEA-COMP:9587"/>
        <dbReference type="ChEBI" id="CHEBI:15378"/>
        <dbReference type="ChEBI" id="CHEBI:15444"/>
        <dbReference type="ChEBI" id="CHEBI:57498"/>
        <dbReference type="ChEBI" id="CHEBI:456216"/>
        <dbReference type="EC" id="2.4.1.21"/>
    </reaction>
</comment>
<dbReference type="InterPro" id="IPR001296">
    <property type="entry name" value="Glyco_trans_1"/>
</dbReference>
<dbReference type="EC" id="2.4.1.21" evidence="2"/>
<dbReference type="InterPro" id="IPR013534">
    <property type="entry name" value="Starch_synth_cat_dom"/>
</dbReference>
<feature type="domain" description="Glycosyl transferase family 1" evidence="5">
    <location>
        <begin position="354"/>
        <end position="461"/>
    </location>
</feature>
<dbReference type="RefSeq" id="WP_118844855.1">
    <property type="nucleotide sequence ID" value="NZ_CP032091.1"/>
</dbReference>
<evidence type="ECO:0000256" key="1">
    <source>
        <dbReference type="ARBA" id="ARBA00001478"/>
    </source>
</evidence>
<protein>
    <recommendedName>
        <fullName evidence="2">starch synthase</fullName>
        <ecNumber evidence="2">2.4.1.21</ecNumber>
    </recommendedName>
</protein>
<dbReference type="SUPFAM" id="SSF53756">
    <property type="entry name" value="UDP-Glycosyltransferase/glycogen phosphorylase"/>
    <property type="match status" value="1"/>
</dbReference>